<comment type="caution">
    <text evidence="15">The sequence shown here is derived from an EMBL/GenBank/DDBJ whole genome shotgun (WGS) entry which is preliminary data.</text>
</comment>
<dbReference type="InterPro" id="IPR029044">
    <property type="entry name" value="Nucleotide-diphossugar_trans"/>
</dbReference>
<comment type="subunit">
    <text evidence="10">Component of the translation initiation factor 2B (eIF2B) complex which is a heterodecamer of two sets of five different subunits: alpha, beta, gamma, delta and epsilon. Subunits alpha, beta and delta comprise a regulatory subcomplex and subunits epsilon and gamma comprise a catalytic subcomplex. Within the complex, the hexameric regulatory complex resides at the center, with the two heterodimeric catalytic subcomplexes bound on opposite sides.</text>
</comment>
<dbReference type="Gene3D" id="3.10.290.70">
    <property type="match status" value="1"/>
</dbReference>
<dbReference type="NCBIfam" id="TIGR00307">
    <property type="entry name" value="eS8"/>
    <property type="match status" value="1"/>
</dbReference>
<dbReference type="GO" id="GO:0003743">
    <property type="term" value="F:translation initiation factor activity"/>
    <property type="evidence" value="ECO:0007669"/>
    <property type="project" value="UniProtKB-KW"/>
</dbReference>
<dbReference type="GO" id="GO:0003735">
    <property type="term" value="F:structural constituent of ribosome"/>
    <property type="evidence" value="ECO:0007669"/>
    <property type="project" value="InterPro"/>
</dbReference>
<evidence type="ECO:0000313" key="15">
    <source>
        <dbReference type="EMBL" id="PJF18517.1"/>
    </source>
</evidence>
<keyword evidence="8 11" id="KW-0687">Ribonucleoprotein</keyword>
<gene>
    <name evidence="15" type="ORF">PSACC_01643</name>
</gene>
<evidence type="ECO:0000256" key="5">
    <source>
        <dbReference type="ARBA" id="ARBA00022540"/>
    </source>
</evidence>
<evidence type="ECO:0000256" key="11">
    <source>
        <dbReference type="RuleBase" id="RU000669"/>
    </source>
</evidence>
<dbReference type="FunFam" id="1.10.168.20:FF:000001">
    <property type="entry name" value="40S ribosomal protein S8"/>
    <property type="match status" value="1"/>
</dbReference>
<dbReference type="GO" id="GO:0002183">
    <property type="term" value="P:cytoplasmic translational initiation"/>
    <property type="evidence" value="ECO:0007669"/>
    <property type="project" value="TreeGrafter"/>
</dbReference>
<evidence type="ECO:0000256" key="8">
    <source>
        <dbReference type="ARBA" id="ARBA00023274"/>
    </source>
</evidence>
<comment type="subcellular location">
    <subcellularLocation>
        <location evidence="1">Cytoplasm</location>
        <location evidence="1">Cytosol</location>
    </subcellularLocation>
</comment>
<dbReference type="PROSITE" id="PS01193">
    <property type="entry name" value="RIBOSOMAL_S8E"/>
    <property type="match status" value="1"/>
</dbReference>
<dbReference type="OrthoDB" id="1703270at2759"/>
<dbReference type="STRING" id="1246581.A0A2H9TL93"/>
<feature type="domain" description="Nucleotidyl transferase" evidence="13">
    <location>
        <begin position="222"/>
        <end position="344"/>
    </location>
</feature>
<sequence>MGISRDSRHKRSASGAKRAHYRKKRKFELGRQPANTKLAGPKRVHIVRTRGGNFKHRALRLDSGNFSWGSEAVTRKTRVIDVVYNASNNELVRTKTLVKNAIVQIDATPFRQWWESHYGQVLSKRKTAETAEAKKVSSSVARKHTDRTEDAKVEQHVNDQFNTGRLYAAITSRPGQSGRCDGTSSKIIHLSHSKALLLAWVSWPCLVCMTKNQVSDVQAVVLCGPGHRLSPLTDEEKLPKCMLNIANRPMLYYPLTWLMQAGITDVIVVASTTGGQRLQNYLTRIFDGGRVELVLLEEYRGTMDALLAVKSRLKNDFMVVSCDLITDFPVAKFVERCRLSSALVTSLLATPTCMCFGQQPKESTEPKHRLLDDGGKERTLTWMHQDDIEEGNMTFSMALLTRYPNVHLYTDLSDMHCYLFRREIFEKEEMMHKLFSIREEFIPKLVKRQFGVEDYHRCEVLTADSGYCLRANTLSSLAECGKQLARIMGSNGTRLVSQAAEIGQKTQIGNDSLIGDQSKVGDKSSVKRSTVGNYVHIGNNVKISNSIIMDYAQIEDGVKLEGCIVGYKATIGEKCYLKDCDVGCEYVVERDTTLKGELMGCSREMFIDHKE</sequence>
<evidence type="ECO:0000256" key="6">
    <source>
        <dbReference type="ARBA" id="ARBA00022917"/>
    </source>
</evidence>
<dbReference type="Gene3D" id="3.90.550.10">
    <property type="entry name" value="Spore Coat Polysaccharide Biosynthesis Protein SpsA, Chain A"/>
    <property type="match status" value="1"/>
</dbReference>
<dbReference type="GO" id="GO:0005851">
    <property type="term" value="C:eukaryotic translation initiation factor 2B complex"/>
    <property type="evidence" value="ECO:0007669"/>
    <property type="project" value="TreeGrafter"/>
</dbReference>
<dbReference type="PANTHER" id="PTHR45989:SF1">
    <property type="entry name" value="TRANSLATION INITIATION FACTOR EIF-2B SUBUNIT GAMMA"/>
    <property type="match status" value="1"/>
</dbReference>
<evidence type="ECO:0000256" key="1">
    <source>
        <dbReference type="ARBA" id="ARBA00004514"/>
    </source>
</evidence>
<dbReference type="Pfam" id="PF01201">
    <property type="entry name" value="Ribosomal_S8e"/>
    <property type="match status" value="1"/>
</dbReference>
<feature type="compositionally biased region" description="Basic residues" evidence="12">
    <location>
        <begin position="7"/>
        <end position="26"/>
    </location>
</feature>
<comment type="function">
    <text evidence="9">Acts as a component of the translation initiation factor 2B (eIF2B) complex, which catalyzes the exchange of GDP for GTP on the eukaryotic initiation factor 2 (eIF2) complex gamma subunit. Its guanine nucleotide exchange factor activity is repressed when bound to eIF2 complex phosphorylated on the alpha subunit, thereby limiting the amount of methionyl-initiator methionine tRNA available to the ribosome and consequently global translation is repressed.</text>
</comment>
<evidence type="ECO:0000259" key="13">
    <source>
        <dbReference type="Pfam" id="PF00483"/>
    </source>
</evidence>
<dbReference type="FunFam" id="3.10.290.70:FF:000001">
    <property type="entry name" value="40S ribosomal protein S8"/>
    <property type="match status" value="1"/>
</dbReference>
<feature type="region of interest" description="Disordered" evidence="12">
    <location>
        <begin position="133"/>
        <end position="152"/>
    </location>
</feature>
<dbReference type="InterPro" id="IPR018283">
    <property type="entry name" value="Ribosomal_eS8_CS"/>
</dbReference>
<reference evidence="15 16" key="1">
    <citation type="submission" date="2016-10" db="EMBL/GenBank/DDBJ databases">
        <title>The genome of Paramicrosporidium saccamoebae is the missing link in understanding Cryptomycota and Microsporidia evolution.</title>
        <authorList>
            <person name="Quandt C.A."/>
            <person name="Beaudet D."/>
            <person name="Corsaro D."/>
            <person name="Michel R."/>
            <person name="Corradi N."/>
            <person name="James T."/>
        </authorList>
    </citation>
    <scope>NUCLEOTIDE SEQUENCE [LARGE SCALE GENOMIC DNA]</scope>
    <source>
        <strain evidence="15 16">KSL3</strain>
    </source>
</reference>
<dbReference type="Pfam" id="PF00483">
    <property type="entry name" value="NTP_transferase"/>
    <property type="match status" value="1"/>
</dbReference>
<evidence type="ECO:0000256" key="2">
    <source>
        <dbReference type="ARBA" id="ARBA00005257"/>
    </source>
</evidence>
<feature type="domain" description="EIF2B subunit epsilon/gamma LbH" evidence="14">
    <location>
        <begin position="498"/>
        <end position="593"/>
    </location>
</feature>
<keyword evidence="6" id="KW-0648">Protein biosynthesis</keyword>
<evidence type="ECO:0000259" key="14">
    <source>
        <dbReference type="Pfam" id="PF25084"/>
    </source>
</evidence>
<dbReference type="Proteomes" id="UP000240830">
    <property type="component" value="Unassembled WGS sequence"/>
</dbReference>
<dbReference type="InterPro" id="IPR042563">
    <property type="entry name" value="Ribosomal_protein_eS8_euk"/>
</dbReference>
<keyword evidence="4" id="KW-0963">Cytoplasm</keyword>
<dbReference type="GO" id="GO:0005085">
    <property type="term" value="F:guanyl-nucleotide exchange factor activity"/>
    <property type="evidence" value="ECO:0007669"/>
    <property type="project" value="TreeGrafter"/>
</dbReference>
<dbReference type="CDD" id="cd04652">
    <property type="entry name" value="LbH_eIF2B_gamma_C"/>
    <property type="match status" value="1"/>
</dbReference>
<keyword evidence="7 11" id="KW-0689">Ribosomal protein</keyword>
<accession>A0A2H9TL93</accession>
<dbReference type="Gene3D" id="2.160.10.10">
    <property type="entry name" value="Hexapeptide repeat proteins"/>
    <property type="match status" value="1"/>
</dbReference>
<dbReference type="InterPro" id="IPR001047">
    <property type="entry name" value="Ribosomal_eS8"/>
</dbReference>
<feature type="region of interest" description="Disordered" evidence="12">
    <location>
        <begin position="1"/>
        <end position="31"/>
    </location>
</feature>
<dbReference type="CDD" id="cd11380">
    <property type="entry name" value="Ribosomal_S8e_like"/>
    <property type="match status" value="1"/>
</dbReference>
<organism evidence="15 16">
    <name type="scientific">Paramicrosporidium saccamoebae</name>
    <dbReference type="NCBI Taxonomy" id="1246581"/>
    <lineage>
        <taxon>Eukaryota</taxon>
        <taxon>Fungi</taxon>
        <taxon>Fungi incertae sedis</taxon>
        <taxon>Cryptomycota</taxon>
        <taxon>Cryptomycota incertae sedis</taxon>
        <taxon>Paramicrosporidium</taxon>
    </lineage>
</organism>
<comment type="similarity">
    <text evidence="2 11">Belongs to the eukaryotic ribosomal protein eS8 family.</text>
</comment>
<dbReference type="GO" id="GO:0005829">
    <property type="term" value="C:cytosol"/>
    <property type="evidence" value="ECO:0007669"/>
    <property type="project" value="UniProtKB-SubCell"/>
</dbReference>
<dbReference type="InterPro" id="IPR005835">
    <property type="entry name" value="NTP_transferase_dom"/>
</dbReference>
<dbReference type="SUPFAM" id="SSF53448">
    <property type="entry name" value="Nucleotide-diphospho-sugar transferases"/>
    <property type="match status" value="1"/>
</dbReference>
<dbReference type="EMBL" id="MTSL01000117">
    <property type="protein sequence ID" value="PJF18517.1"/>
    <property type="molecule type" value="Genomic_DNA"/>
</dbReference>
<evidence type="ECO:0000256" key="10">
    <source>
        <dbReference type="ARBA" id="ARBA00046432"/>
    </source>
</evidence>
<name>A0A2H9TL93_9FUNG</name>
<evidence type="ECO:0000256" key="4">
    <source>
        <dbReference type="ARBA" id="ARBA00022490"/>
    </source>
</evidence>
<dbReference type="InterPro" id="IPR056764">
    <property type="entry name" value="LbH_EIF2B3/5"/>
</dbReference>
<dbReference type="GO" id="GO:1990904">
    <property type="term" value="C:ribonucleoprotein complex"/>
    <property type="evidence" value="ECO:0007669"/>
    <property type="project" value="UniProtKB-KW"/>
</dbReference>
<evidence type="ECO:0000256" key="9">
    <source>
        <dbReference type="ARBA" id="ARBA00045373"/>
    </source>
</evidence>
<comment type="similarity">
    <text evidence="3">Belongs to the eIF-2B gamma/epsilon subunits family.</text>
</comment>
<dbReference type="InterPro" id="IPR051960">
    <property type="entry name" value="eIF2B_gamma"/>
</dbReference>
<evidence type="ECO:0000256" key="7">
    <source>
        <dbReference type="ARBA" id="ARBA00022980"/>
    </source>
</evidence>
<evidence type="ECO:0000256" key="12">
    <source>
        <dbReference type="SAM" id="MobiDB-lite"/>
    </source>
</evidence>
<dbReference type="PANTHER" id="PTHR45989">
    <property type="entry name" value="TRANSLATION INITIATION FACTOR EIF-2B SUBUNIT GAMMA"/>
    <property type="match status" value="1"/>
</dbReference>
<evidence type="ECO:0000256" key="3">
    <source>
        <dbReference type="ARBA" id="ARBA00007878"/>
    </source>
</evidence>
<dbReference type="AlphaFoldDB" id="A0A2H9TL93"/>
<dbReference type="InterPro" id="IPR022309">
    <property type="entry name" value="Ribosomal_Se8/biogenesis_NSA2"/>
</dbReference>
<keyword evidence="16" id="KW-1185">Reference proteome</keyword>
<dbReference type="Gene3D" id="1.10.168.20">
    <property type="entry name" value="Ribosomal protein S8e, subdomain"/>
    <property type="match status" value="1"/>
</dbReference>
<protein>
    <recommendedName>
        <fullName evidence="11">40S ribosomal protein S8</fullName>
    </recommendedName>
</protein>
<evidence type="ECO:0000313" key="16">
    <source>
        <dbReference type="Proteomes" id="UP000240830"/>
    </source>
</evidence>
<keyword evidence="5" id="KW-0396">Initiation factor</keyword>
<dbReference type="Pfam" id="PF25084">
    <property type="entry name" value="LbH_EIF2B"/>
    <property type="match status" value="1"/>
</dbReference>
<proteinExistence type="inferred from homology"/>
<dbReference type="GO" id="GO:0005840">
    <property type="term" value="C:ribosome"/>
    <property type="evidence" value="ECO:0007669"/>
    <property type="project" value="UniProtKB-KW"/>
</dbReference>